<feature type="transmembrane region" description="Helical" evidence="7">
    <location>
        <begin position="250"/>
        <end position="269"/>
    </location>
</feature>
<feature type="transmembrane region" description="Helical" evidence="7">
    <location>
        <begin position="169"/>
        <end position="187"/>
    </location>
</feature>
<evidence type="ECO:0000256" key="6">
    <source>
        <dbReference type="ARBA" id="ARBA00023136"/>
    </source>
</evidence>
<dbReference type="PANTHER" id="PTHR40074:SF2">
    <property type="entry name" value="O-ACETYLTRANSFERASE WECH"/>
    <property type="match status" value="1"/>
</dbReference>
<evidence type="ECO:0000256" key="1">
    <source>
        <dbReference type="ARBA" id="ARBA00004651"/>
    </source>
</evidence>
<feature type="domain" description="Acyltransferase 3" evidence="8">
    <location>
        <begin position="13"/>
        <end position="303"/>
    </location>
</feature>
<evidence type="ECO:0000313" key="10">
    <source>
        <dbReference type="Proteomes" id="UP000734218"/>
    </source>
</evidence>
<feature type="transmembrane region" description="Helical" evidence="7">
    <location>
        <begin position="199"/>
        <end position="219"/>
    </location>
</feature>
<evidence type="ECO:0000259" key="8">
    <source>
        <dbReference type="Pfam" id="PF01757"/>
    </source>
</evidence>
<feature type="transmembrane region" description="Helical" evidence="7">
    <location>
        <begin position="87"/>
        <end position="106"/>
    </location>
</feature>
<comment type="similarity">
    <text evidence="2">Belongs to the acyltransferase 3 family.</text>
</comment>
<evidence type="ECO:0000256" key="2">
    <source>
        <dbReference type="ARBA" id="ARBA00007400"/>
    </source>
</evidence>
<dbReference type="PANTHER" id="PTHR40074">
    <property type="entry name" value="O-ACETYLTRANSFERASE WECH"/>
    <property type="match status" value="1"/>
</dbReference>
<evidence type="ECO:0000256" key="4">
    <source>
        <dbReference type="ARBA" id="ARBA00022692"/>
    </source>
</evidence>
<keyword evidence="6 7" id="KW-0472">Membrane</keyword>
<feature type="transmembrane region" description="Helical" evidence="7">
    <location>
        <begin position="50"/>
        <end position="67"/>
    </location>
</feature>
<comment type="caution">
    <text evidence="9">The sequence shown here is derived from an EMBL/GenBank/DDBJ whole genome shotgun (WGS) entry which is preliminary data.</text>
</comment>
<dbReference type="Pfam" id="PF01757">
    <property type="entry name" value="Acyl_transf_3"/>
    <property type="match status" value="1"/>
</dbReference>
<keyword evidence="5 7" id="KW-1133">Transmembrane helix</keyword>
<dbReference type="EMBL" id="JAATJE010000001">
    <property type="protein sequence ID" value="NJC33087.1"/>
    <property type="molecule type" value="Genomic_DNA"/>
</dbReference>
<feature type="transmembrane region" description="Helical" evidence="7">
    <location>
        <begin position="12"/>
        <end position="30"/>
    </location>
</feature>
<feature type="transmembrane region" description="Helical" evidence="7">
    <location>
        <begin position="225"/>
        <end position="243"/>
    </location>
</feature>
<keyword evidence="3" id="KW-1003">Cell membrane</keyword>
<evidence type="ECO:0000256" key="5">
    <source>
        <dbReference type="ARBA" id="ARBA00022989"/>
    </source>
</evidence>
<proteinExistence type="inferred from homology"/>
<evidence type="ECO:0000256" key="7">
    <source>
        <dbReference type="SAM" id="Phobius"/>
    </source>
</evidence>
<evidence type="ECO:0000256" key="3">
    <source>
        <dbReference type="ARBA" id="ARBA00022475"/>
    </source>
</evidence>
<keyword evidence="10" id="KW-1185">Reference proteome</keyword>
<evidence type="ECO:0000313" key="9">
    <source>
        <dbReference type="EMBL" id="NJC33087.1"/>
    </source>
</evidence>
<dbReference type="Proteomes" id="UP000734218">
    <property type="component" value="Unassembled WGS sequence"/>
</dbReference>
<protein>
    <submittedName>
        <fullName evidence="9">Peptidoglycan/LPS O-acetylase OafA/YrhL</fullName>
    </submittedName>
</protein>
<accession>A0ABX0XIC2</accession>
<keyword evidence="4 7" id="KW-0812">Transmembrane</keyword>
<organism evidence="9 10">
    <name type="scientific">Sphingomonas jejuensis</name>
    <dbReference type="NCBI Taxonomy" id="904715"/>
    <lineage>
        <taxon>Bacteria</taxon>
        <taxon>Pseudomonadati</taxon>
        <taxon>Pseudomonadota</taxon>
        <taxon>Alphaproteobacteria</taxon>
        <taxon>Sphingomonadales</taxon>
        <taxon>Sphingomonadaceae</taxon>
        <taxon>Sphingomonas</taxon>
    </lineage>
</organism>
<reference evidence="9 10" key="1">
    <citation type="submission" date="2020-03" db="EMBL/GenBank/DDBJ databases">
        <title>Genomic Encyclopedia of Type Strains, Phase IV (KMG-IV): sequencing the most valuable type-strain genomes for metagenomic binning, comparative biology and taxonomic classification.</title>
        <authorList>
            <person name="Goeker M."/>
        </authorList>
    </citation>
    <scope>NUCLEOTIDE SEQUENCE [LARGE SCALE GENOMIC DNA]</scope>
    <source>
        <strain evidence="9 10">DSM 27651</strain>
    </source>
</reference>
<feature type="transmembrane region" description="Helical" evidence="7">
    <location>
        <begin position="118"/>
        <end position="140"/>
    </location>
</feature>
<dbReference type="RefSeq" id="WP_167952784.1">
    <property type="nucleotide sequence ID" value="NZ_JAATJE010000001.1"/>
</dbReference>
<name>A0ABX0XIC2_9SPHN</name>
<feature type="transmembrane region" description="Helical" evidence="7">
    <location>
        <begin position="281"/>
        <end position="303"/>
    </location>
</feature>
<gene>
    <name evidence="9" type="ORF">GGR88_000561</name>
</gene>
<sequence length="328" mass="36398">MRARGVPDRTESVRGFACILLVLYHVVGSSSDAGMHLPQDHVLRSLMDCLAFVRMPIFTALSGYLFAANPPRPESLRIFTLKKFRRLGVPLLVATAVFGLSRYEIYGEPFALRSFFTSYLHLWFLQALLLLFVVFGIWHALATPSRVQLMLAMLFASLAMWSLPWFDGFSLGGALYLTPYFVFGILMRHHPALIEAAEWRILALGVLLLVMSTKALGTFGYVLDIPTSSLFAVICGCAAVLILMQRMPHVPILAAVGSFSYTIYLWHPIFGSAARQLLERLNAWPIGVFLASMGAALLMPILVHVAAMRLPYLSVALTGLRQPRPRAA</sequence>
<dbReference type="InterPro" id="IPR002656">
    <property type="entry name" value="Acyl_transf_3_dom"/>
</dbReference>
<comment type="subcellular location">
    <subcellularLocation>
        <location evidence="1">Cell membrane</location>
        <topology evidence="1">Multi-pass membrane protein</topology>
    </subcellularLocation>
</comment>